<dbReference type="SUPFAM" id="SSF50615">
    <property type="entry name" value="N-terminal domain of alpha and beta subunits of F1 ATP synthase"/>
    <property type="match status" value="1"/>
</dbReference>
<proteinExistence type="inferred from homology"/>
<comment type="similarity">
    <text evidence="2 14">Belongs to the ATPase alpha/beta chains family.</text>
</comment>
<dbReference type="GO" id="GO:0045259">
    <property type="term" value="C:proton-transporting ATP synthase complex"/>
    <property type="evidence" value="ECO:0007669"/>
    <property type="project" value="UniProtKB-KW"/>
</dbReference>
<evidence type="ECO:0000313" key="16">
    <source>
        <dbReference type="EMBL" id="TCO78802.1"/>
    </source>
</evidence>
<evidence type="ECO:0000256" key="1">
    <source>
        <dbReference type="ARBA" id="ARBA00004170"/>
    </source>
</evidence>
<protein>
    <recommendedName>
        <fullName evidence="14">ATP synthase subunit beta</fullName>
        <ecNumber evidence="14">7.1.2.2</ecNumber>
    </recommendedName>
    <alternativeName>
        <fullName evidence="14">ATP synthase F1 sector subunit beta</fullName>
    </alternativeName>
    <alternativeName>
        <fullName evidence="14">F-ATPase subunit beta</fullName>
    </alternativeName>
</protein>
<dbReference type="PROSITE" id="PS00152">
    <property type="entry name" value="ATPASE_ALPHA_BETA"/>
    <property type="match status" value="1"/>
</dbReference>
<evidence type="ECO:0000256" key="7">
    <source>
        <dbReference type="ARBA" id="ARBA00022967"/>
    </source>
</evidence>
<dbReference type="Gene3D" id="1.10.1140.10">
    <property type="entry name" value="Bovine Mitochondrial F1-atpase, Atp Synthase Beta Chain, Chain D, domain 3"/>
    <property type="match status" value="1"/>
</dbReference>
<dbReference type="AlphaFoldDB" id="A0A4R2KZY0"/>
<dbReference type="CDD" id="cd18115">
    <property type="entry name" value="ATP-synt_F1_beta_N"/>
    <property type="match status" value="1"/>
</dbReference>
<comment type="caution">
    <text evidence="16">The sequence shown here is derived from an EMBL/GenBank/DDBJ whole genome shotgun (WGS) entry which is preliminary data.</text>
</comment>
<dbReference type="HAMAP" id="MF_01347">
    <property type="entry name" value="ATP_synth_beta_bact"/>
    <property type="match status" value="1"/>
</dbReference>
<evidence type="ECO:0000256" key="8">
    <source>
        <dbReference type="ARBA" id="ARBA00023065"/>
    </source>
</evidence>
<dbReference type="FunFam" id="2.40.10.170:FF:000005">
    <property type="entry name" value="ATP synthase subunit beta"/>
    <property type="match status" value="1"/>
</dbReference>
<dbReference type="Pfam" id="PF00006">
    <property type="entry name" value="ATP-synt_ab"/>
    <property type="match status" value="1"/>
</dbReference>
<dbReference type="Proteomes" id="UP000294919">
    <property type="component" value="Unassembled WGS sequence"/>
</dbReference>
<feature type="binding site" evidence="14">
    <location>
        <begin position="152"/>
        <end position="159"/>
    </location>
    <ligand>
        <name>ATP</name>
        <dbReference type="ChEBI" id="CHEBI:30616"/>
    </ligand>
</feature>
<dbReference type="InterPro" id="IPR000194">
    <property type="entry name" value="ATPase_F1/V1/A1_a/bsu_nucl-bd"/>
</dbReference>
<dbReference type="Pfam" id="PF22919">
    <property type="entry name" value="ATP-synt_VA_C"/>
    <property type="match status" value="1"/>
</dbReference>
<dbReference type="InterPro" id="IPR020003">
    <property type="entry name" value="ATPase_a/bsu_AS"/>
</dbReference>
<dbReference type="EMBL" id="SLWV01000004">
    <property type="protein sequence ID" value="TCO78802.1"/>
    <property type="molecule type" value="Genomic_DNA"/>
</dbReference>
<dbReference type="InterPro" id="IPR005722">
    <property type="entry name" value="ATP_synth_F1_bsu"/>
</dbReference>
<keyword evidence="14" id="KW-0375">Hydrogen ion transport</keyword>
<evidence type="ECO:0000256" key="2">
    <source>
        <dbReference type="ARBA" id="ARBA00008936"/>
    </source>
</evidence>
<evidence type="ECO:0000256" key="4">
    <source>
        <dbReference type="ARBA" id="ARBA00022475"/>
    </source>
</evidence>
<evidence type="ECO:0000256" key="13">
    <source>
        <dbReference type="ARBA" id="ARBA00059242"/>
    </source>
</evidence>
<dbReference type="NCBIfam" id="TIGR01039">
    <property type="entry name" value="atpD"/>
    <property type="match status" value="1"/>
</dbReference>
<dbReference type="CDD" id="cd01133">
    <property type="entry name" value="F1-ATPase_beta_CD"/>
    <property type="match status" value="1"/>
</dbReference>
<dbReference type="Pfam" id="PF02874">
    <property type="entry name" value="ATP-synt_ab_N"/>
    <property type="match status" value="1"/>
</dbReference>
<dbReference type="RefSeq" id="WP_132243390.1">
    <property type="nucleotide sequence ID" value="NZ_SLWV01000004.1"/>
</dbReference>
<keyword evidence="6 14" id="KW-0067">ATP-binding</keyword>
<comment type="function">
    <text evidence="14">Produces ATP from ADP in the presence of a proton gradient across the membrane. The catalytic sites are hosted primarily by the beta subunits.</text>
</comment>
<evidence type="ECO:0000259" key="15">
    <source>
        <dbReference type="SMART" id="SM00382"/>
    </source>
</evidence>
<organism evidence="16 17">
    <name type="scientific">Marinisporobacter balticus</name>
    <dbReference type="NCBI Taxonomy" id="2018667"/>
    <lineage>
        <taxon>Bacteria</taxon>
        <taxon>Bacillati</taxon>
        <taxon>Bacillota</taxon>
        <taxon>Clostridia</taxon>
        <taxon>Peptostreptococcales</taxon>
        <taxon>Thermotaleaceae</taxon>
        <taxon>Marinisporobacter</taxon>
    </lineage>
</organism>
<name>A0A4R2KZY0_9FIRM</name>
<keyword evidence="17" id="KW-1185">Reference proteome</keyword>
<dbReference type="Gene3D" id="3.40.50.300">
    <property type="entry name" value="P-loop containing nucleotide triphosphate hydrolases"/>
    <property type="match status" value="1"/>
</dbReference>
<reference evidence="16 17" key="1">
    <citation type="submission" date="2019-03" db="EMBL/GenBank/DDBJ databases">
        <title>Genomic Encyclopedia of Type Strains, Phase IV (KMG-IV): sequencing the most valuable type-strain genomes for metagenomic binning, comparative biology and taxonomic classification.</title>
        <authorList>
            <person name="Goeker M."/>
        </authorList>
    </citation>
    <scope>NUCLEOTIDE SEQUENCE [LARGE SCALE GENOMIC DNA]</scope>
    <source>
        <strain evidence="16 17">DSM 102940</strain>
    </source>
</reference>
<dbReference type="GO" id="GO:0005524">
    <property type="term" value="F:ATP binding"/>
    <property type="evidence" value="ECO:0007669"/>
    <property type="project" value="UniProtKB-UniRule"/>
</dbReference>
<sequence length="464" mass="50567">MAKNIGKIVQIIGPVLDIKFNPEQLPNLLNAIEINVGDRKIVSEVAQHLGDDTVRCIAMSSTDGLIRGTEAVDAGAPITVPVGKETLGRIFNVLGEPIDLKGSANEKLRLPIHRQAPSFEEQETSSQIFETGIKVVDLIAPYVKGGKIGLFGGAGVGKTVLIMELINNIAKEHGGLSVFSGVGERTREGNDLYHEMIESGVIDKTAMVFGQMNEPPGARMRVALTGLTMAEYFRDQEGQDVLLFIDNIFRFTQAGSEVSALLGRMPSAVGYQPTLATEMGALQERITSTKKGSITSVQAVYVPADDLTDPAPATTFAHLDATTVLSRAITELGIYPAVDPLDSNSRIMDPEIIGEEHYNVARQVQEVLQRLKELQDIIAILGMDELSDEDKTLVSRARKIQRFFSQPFSVAEAFTGMEGKYVPLKETIRGFKEILEGKHDDLPESAFLFIGNIDEAVEKAKRES</sequence>
<dbReference type="InterPro" id="IPR003593">
    <property type="entry name" value="AAA+_ATPase"/>
</dbReference>
<dbReference type="CDD" id="cd18110">
    <property type="entry name" value="ATP-synt_F1_beta_C"/>
    <property type="match status" value="1"/>
</dbReference>
<dbReference type="FunFam" id="3.40.50.300:FF:000026">
    <property type="entry name" value="ATP synthase subunit beta"/>
    <property type="match status" value="1"/>
</dbReference>
<accession>A0A4R2KZY0</accession>
<dbReference type="EC" id="7.1.2.2" evidence="14"/>
<comment type="subcellular location">
    <subcellularLocation>
        <location evidence="14">Cell membrane</location>
        <topology evidence="14">Peripheral membrane protein</topology>
    </subcellularLocation>
    <subcellularLocation>
        <location evidence="1">Membrane</location>
        <topology evidence="1">Peripheral membrane protein</topology>
    </subcellularLocation>
</comment>
<evidence type="ECO:0000256" key="3">
    <source>
        <dbReference type="ARBA" id="ARBA00022448"/>
    </source>
</evidence>
<dbReference type="SMART" id="SM00382">
    <property type="entry name" value="AAA"/>
    <property type="match status" value="1"/>
</dbReference>
<dbReference type="SUPFAM" id="SSF47917">
    <property type="entry name" value="C-terminal domain of alpha and beta subunits of F1 ATP synthase"/>
    <property type="match status" value="1"/>
</dbReference>
<dbReference type="InterPro" id="IPR027417">
    <property type="entry name" value="P-loop_NTPase"/>
</dbReference>
<dbReference type="InterPro" id="IPR050053">
    <property type="entry name" value="ATPase_alpha/beta_chains"/>
</dbReference>
<dbReference type="InterPro" id="IPR036121">
    <property type="entry name" value="ATPase_F1/V1/A1_a/bsu_N_sf"/>
</dbReference>
<keyword evidence="8 14" id="KW-0406">Ion transport</keyword>
<dbReference type="InterPro" id="IPR024034">
    <property type="entry name" value="ATPase_F1/V1_b/a_C"/>
</dbReference>
<evidence type="ECO:0000256" key="14">
    <source>
        <dbReference type="HAMAP-Rule" id="MF_01347"/>
    </source>
</evidence>
<evidence type="ECO:0000256" key="12">
    <source>
        <dbReference type="ARBA" id="ARBA00052325"/>
    </source>
</evidence>
<comment type="catalytic activity">
    <reaction evidence="12">
        <text>4 Na(+)(in) + ATP + H2O = 4 Na(+)(out) + ADP + phosphate + H(+)</text>
        <dbReference type="Rhea" id="RHEA:58156"/>
        <dbReference type="ChEBI" id="CHEBI:15377"/>
        <dbReference type="ChEBI" id="CHEBI:15378"/>
        <dbReference type="ChEBI" id="CHEBI:29101"/>
        <dbReference type="ChEBI" id="CHEBI:30616"/>
        <dbReference type="ChEBI" id="CHEBI:43474"/>
        <dbReference type="ChEBI" id="CHEBI:456216"/>
        <dbReference type="EC" id="7.2.2.1"/>
    </reaction>
</comment>
<dbReference type="PANTHER" id="PTHR15184">
    <property type="entry name" value="ATP SYNTHASE"/>
    <property type="match status" value="1"/>
</dbReference>
<keyword evidence="3 14" id="KW-0813">Transport</keyword>
<dbReference type="GO" id="GO:0005886">
    <property type="term" value="C:plasma membrane"/>
    <property type="evidence" value="ECO:0007669"/>
    <property type="project" value="UniProtKB-SubCell"/>
</dbReference>
<evidence type="ECO:0000256" key="9">
    <source>
        <dbReference type="ARBA" id="ARBA00023136"/>
    </source>
</evidence>
<gene>
    <name evidence="14" type="primary">atpD</name>
    <name evidence="16" type="ORF">EV214_104189</name>
</gene>
<feature type="domain" description="AAA+ ATPase" evidence="15">
    <location>
        <begin position="144"/>
        <end position="330"/>
    </location>
</feature>
<comment type="catalytic activity">
    <reaction evidence="14">
        <text>ATP + H2O + 4 H(+)(in) = ADP + phosphate + 5 H(+)(out)</text>
        <dbReference type="Rhea" id="RHEA:57720"/>
        <dbReference type="ChEBI" id="CHEBI:15377"/>
        <dbReference type="ChEBI" id="CHEBI:15378"/>
        <dbReference type="ChEBI" id="CHEBI:30616"/>
        <dbReference type="ChEBI" id="CHEBI:43474"/>
        <dbReference type="ChEBI" id="CHEBI:456216"/>
        <dbReference type="EC" id="7.1.2.2"/>
    </reaction>
</comment>
<keyword evidence="4 14" id="KW-1003">Cell membrane</keyword>
<dbReference type="InterPro" id="IPR004100">
    <property type="entry name" value="ATPase_F1/V1/A1_a/bsu_N"/>
</dbReference>
<dbReference type="Gene3D" id="2.40.10.170">
    <property type="match status" value="1"/>
</dbReference>
<evidence type="ECO:0000256" key="10">
    <source>
        <dbReference type="ARBA" id="ARBA00023196"/>
    </source>
</evidence>
<dbReference type="GO" id="GO:0046962">
    <property type="term" value="F:sodium-transporting ATPase activity, rotational mechanism"/>
    <property type="evidence" value="ECO:0007669"/>
    <property type="project" value="UniProtKB-EC"/>
</dbReference>
<dbReference type="SUPFAM" id="SSF52540">
    <property type="entry name" value="P-loop containing nucleoside triphosphate hydrolases"/>
    <property type="match status" value="1"/>
</dbReference>
<keyword evidence="10 14" id="KW-0139">CF(1)</keyword>
<evidence type="ECO:0000256" key="11">
    <source>
        <dbReference type="ARBA" id="ARBA00023310"/>
    </source>
</evidence>
<evidence type="ECO:0000256" key="5">
    <source>
        <dbReference type="ARBA" id="ARBA00022741"/>
    </source>
</evidence>
<dbReference type="GO" id="GO:0046933">
    <property type="term" value="F:proton-transporting ATP synthase activity, rotational mechanism"/>
    <property type="evidence" value="ECO:0007669"/>
    <property type="project" value="UniProtKB-UniRule"/>
</dbReference>
<keyword evidence="9 14" id="KW-0472">Membrane</keyword>
<keyword evidence="5 14" id="KW-0547">Nucleotide-binding</keyword>
<comment type="function">
    <text evidence="13">Produces ATP from ADP in the presence of a sodium ion gradient across the membrane. The beta chain is the catalytic subunit.</text>
</comment>
<dbReference type="PANTHER" id="PTHR15184:SF71">
    <property type="entry name" value="ATP SYNTHASE SUBUNIT BETA, MITOCHONDRIAL"/>
    <property type="match status" value="1"/>
</dbReference>
<keyword evidence="7 14" id="KW-1278">Translocase</keyword>
<evidence type="ECO:0000313" key="17">
    <source>
        <dbReference type="Proteomes" id="UP000294919"/>
    </source>
</evidence>
<dbReference type="PIRSF" id="PIRSF039072">
    <property type="entry name" value="ATPase_subunit_beta"/>
    <property type="match status" value="1"/>
</dbReference>
<evidence type="ECO:0000256" key="6">
    <source>
        <dbReference type="ARBA" id="ARBA00022840"/>
    </source>
</evidence>
<dbReference type="OrthoDB" id="9801639at2"/>
<dbReference type="FunFam" id="1.10.1140.10:FF:000001">
    <property type="entry name" value="ATP synthase subunit beta"/>
    <property type="match status" value="1"/>
</dbReference>
<dbReference type="InterPro" id="IPR055190">
    <property type="entry name" value="ATP-synt_VA_C"/>
</dbReference>
<keyword evidence="11 14" id="KW-0066">ATP synthesis</keyword>